<name>A0ABQ7HW34_9MICR</name>
<dbReference type="Pfam" id="PF05652">
    <property type="entry name" value="DcpS"/>
    <property type="match status" value="1"/>
</dbReference>
<dbReference type="SUPFAM" id="SSF102860">
    <property type="entry name" value="mRNA decapping enzyme DcpS N-terminal domain"/>
    <property type="match status" value="1"/>
</dbReference>
<dbReference type="Gene3D" id="3.30.428.10">
    <property type="entry name" value="HIT-like"/>
    <property type="match status" value="1"/>
</dbReference>
<dbReference type="InterPro" id="IPR011145">
    <property type="entry name" value="Scavenger_mRNA_decap_enz_N"/>
</dbReference>
<accession>A0ABQ7HW34</accession>
<dbReference type="EMBL" id="SBIQ01000290">
    <property type="protein sequence ID" value="KAF7680982.1"/>
    <property type="molecule type" value="Genomic_DNA"/>
</dbReference>
<protein>
    <submittedName>
        <fullName evidence="2">M7GpppX diphosphatase</fullName>
    </submittedName>
</protein>
<dbReference type="SUPFAM" id="SSF54197">
    <property type="entry name" value="HIT-like"/>
    <property type="match status" value="1"/>
</dbReference>
<dbReference type="PANTHER" id="PTHR12978:SF0">
    <property type="entry name" value="M7GPPPX DIPHOSPHATASE"/>
    <property type="match status" value="1"/>
</dbReference>
<keyword evidence="3" id="KW-1185">Reference proteome</keyword>
<dbReference type="InterPro" id="IPR036265">
    <property type="entry name" value="HIT-like_sf"/>
</dbReference>
<dbReference type="Pfam" id="PF11969">
    <property type="entry name" value="DcpS_C"/>
    <property type="match status" value="1"/>
</dbReference>
<dbReference type="Gene3D" id="3.30.200.40">
    <property type="entry name" value="Scavenger mRNA decapping enzyme, N-terminal domain"/>
    <property type="match status" value="1"/>
</dbReference>
<organism evidence="2 3">
    <name type="scientific">Astathelohania contejeani</name>
    <dbReference type="NCBI Taxonomy" id="164912"/>
    <lineage>
        <taxon>Eukaryota</taxon>
        <taxon>Fungi</taxon>
        <taxon>Fungi incertae sedis</taxon>
        <taxon>Microsporidia</taxon>
        <taxon>Astathelohaniidae</taxon>
        <taxon>Astathelohania</taxon>
    </lineage>
</organism>
<gene>
    <name evidence="2" type="primary">nhm1</name>
    <name evidence="2" type="ORF">TCON_2405</name>
</gene>
<evidence type="ECO:0000256" key="1">
    <source>
        <dbReference type="ARBA" id="ARBA00010208"/>
    </source>
</evidence>
<dbReference type="PANTHER" id="PTHR12978">
    <property type="entry name" value="HISTIDINE TRIAD HIT PROTEIN MEMBER"/>
    <property type="match status" value="1"/>
</dbReference>
<dbReference type="Proteomes" id="UP001516464">
    <property type="component" value="Unassembled WGS sequence"/>
</dbReference>
<comment type="caution">
    <text evidence="2">The sequence shown here is derived from an EMBL/GenBank/DDBJ whole genome shotgun (WGS) entry which is preliminary data.</text>
</comment>
<reference evidence="2 3" key="1">
    <citation type="submission" date="2019-01" db="EMBL/GenBank/DDBJ databases">
        <title>Genomes sequencing and comparative genomics of infectious freshwater microsporidia, Cucumispora dikerogammari and Thelohania contejeani.</title>
        <authorList>
            <person name="Cormier A."/>
            <person name="Giraud I."/>
            <person name="Wattier R."/>
            <person name="Teixeira M."/>
            <person name="Grandjean F."/>
            <person name="Rigaud T."/>
            <person name="Cordaux R."/>
        </authorList>
    </citation>
    <scope>NUCLEOTIDE SEQUENCE [LARGE SCALE GENOMIC DNA]</scope>
    <source>
        <strain evidence="2">T1</strain>
        <tissue evidence="2">Spores</tissue>
    </source>
</reference>
<proteinExistence type="inferred from homology"/>
<evidence type="ECO:0000313" key="2">
    <source>
        <dbReference type="EMBL" id="KAF7680982.1"/>
    </source>
</evidence>
<evidence type="ECO:0000313" key="3">
    <source>
        <dbReference type="Proteomes" id="UP001516464"/>
    </source>
</evidence>
<dbReference type="InterPro" id="IPR008594">
    <property type="entry name" value="DcpS/DCS2"/>
</dbReference>
<sequence>MLVNIKNFKLESILLSYPGYTVALGKIGDNPSLLTINSPVFDTHLLTDLLANISSTNLLQSNASYANFNAISTTNINMRLISPASQSEIDKYSISNKYYITETPDEYENFKTRILENEDRSNWITNIIKSVKTTESKECTNDLTNIPDTSVKITEDILFTNDEIIIINDYKWDKLNVSNLYLLVLFRKFIYTIREINDIGMLIRAKEEVYKYIGETYGLENKDVIMFFHYRPTYYSLHLHVVNTNHALTQSMVIGRAVLLDDVIENLKHDINYYKKRTLYYLSG</sequence>
<comment type="similarity">
    <text evidence="1">Belongs to the HIT family.</text>
</comment>